<evidence type="ECO:0000313" key="4">
    <source>
        <dbReference type="Proteomes" id="UP000196386"/>
    </source>
</evidence>
<dbReference type="Pfam" id="PF13155">
    <property type="entry name" value="Toprim_2"/>
    <property type="match status" value="1"/>
</dbReference>
<dbReference type="Proteomes" id="UP000196386">
    <property type="component" value="Unassembled WGS sequence"/>
</dbReference>
<evidence type="ECO:0000313" key="3">
    <source>
        <dbReference type="EMBL" id="OUP62830.1"/>
    </source>
</evidence>
<dbReference type="AlphaFoldDB" id="A0A1Y4M3U9"/>
<sequence>MDLEELLRQRGEKLLRSGRELRLESDHSVTVKGNQWFDHAAEQGGYALSFVRRHYGLSFSEGMRLLLGEDGQRPLPVAESKPKPEPKPFALPESAGTMRRVYGYLLGCRKINREVLTAFVRAKLIYEDVPYHNAVFVGYDEHGVPRHAHKRSTNSEGKAFRVNVEGCDPAYSFHWAGKSEKLYVFEAPIDLLSYISMHPEGWHGQNYVALCGVAGHAMVKQLELHPQIDEVYLCMDNDKAGHSAAERLTARLGELGGYSVYRLCPQLKDWNDDLKEEAKQQETYAQEGGMSLAL</sequence>
<feature type="domain" description="DUF3991" evidence="2">
    <location>
        <begin position="104"/>
        <end position="178"/>
    </location>
</feature>
<dbReference type="Pfam" id="PF13154">
    <property type="entry name" value="DUF3991"/>
    <property type="match status" value="1"/>
</dbReference>
<proteinExistence type="predicted"/>
<accession>A0A1Y4M3U9</accession>
<reference evidence="4" key="1">
    <citation type="submission" date="2017-04" db="EMBL/GenBank/DDBJ databases">
        <title>Function of individual gut microbiota members based on whole genome sequencing of pure cultures obtained from chicken caecum.</title>
        <authorList>
            <person name="Medvecky M."/>
            <person name="Cejkova D."/>
            <person name="Polansky O."/>
            <person name="Karasova D."/>
            <person name="Kubasova T."/>
            <person name="Cizek A."/>
            <person name="Rychlik I."/>
        </authorList>
    </citation>
    <scope>NUCLEOTIDE SEQUENCE [LARGE SCALE GENOMIC DNA]</scope>
    <source>
        <strain evidence="4">An175</strain>
    </source>
</reference>
<comment type="caution">
    <text evidence="3">The sequence shown here is derived from an EMBL/GenBank/DDBJ whole genome shotgun (WGS) entry which is preliminary data.</text>
</comment>
<organism evidence="3 4">
    <name type="scientific">Anaerotruncus colihominis</name>
    <dbReference type="NCBI Taxonomy" id="169435"/>
    <lineage>
        <taxon>Bacteria</taxon>
        <taxon>Bacillati</taxon>
        <taxon>Bacillota</taxon>
        <taxon>Clostridia</taxon>
        <taxon>Eubacteriales</taxon>
        <taxon>Oscillospiraceae</taxon>
        <taxon>Anaerotruncus</taxon>
    </lineage>
</organism>
<dbReference type="Gene3D" id="3.40.1360.10">
    <property type="match status" value="1"/>
</dbReference>
<evidence type="ECO:0000259" key="2">
    <source>
        <dbReference type="Pfam" id="PF13154"/>
    </source>
</evidence>
<dbReference type="EMBL" id="NFKP01000077">
    <property type="protein sequence ID" value="OUP62830.1"/>
    <property type="molecule type" value="Genomic_DNA"/>
</dbReference>
<dbReference type="SUPFAM" id="SSF57783">
    <property type="entry name" value="Zinc beta-ribbon"/>
    <property type="match status" value="1"/>
</dbReference>
<name>A0A1Y4M3U9_9FIRM</name>
<gene>
    <name evidence="3" type="ORF">B5F11_20705</name>
</gene>
<feature type="region of interest" description="Disordered" evidence="1">
    <location>
        <begin position="73"/>
        <end position="92"/>
    </location>
</feature>
<dbReference type="SUPFAM" id="SSF56731">
    <property type="entry name" value="DNA primase core"/>
    <property type="match status" value="1"/>
</dbReference>
<evidence type="ECO:0000256" key="1">
    <source>
        <dbReference type="SAM" id="MobiDB-lite"/>
    </source>
</evidence>
<protein>
    <recommendedName>
        <fullName evidence="2">DUF3991 domain-containing protein</fullName>
    </recommendedName>
</protein>
<dbReference type="InterPro" id="IPR025054">
    <property type="entry name" value="DUF3991"/>
</dbReference>